<name>A0ABY3SIK2_9BACL</name>
<proteinExistence type="predicted"/>
<evidence type="ECO:0000313" key="2">
    <source>
        <dbReference type="EMBL" id="UJF33210.1"/>
    </source>
</evidence>
<dbReference type="Proteomes" id="UP001649230">
    <property type="component" value="Chromosome"/>
</dbReference>
<feature type="domain" description="Formyl transferase N-terminal" evidence="1">
    <location>
        <begin position="91"/>
        <end position="175"/>
    </location>
</feature>
<dbReference type="InterPro" id="IPR036477">
    <property type="entry name" value="Formyl_transf_N_sf"/>
</dbReference>
<keyword evidence="3" id="KW-1185">Reference proteome</keyword>
<reference evidence="2 3" key="1">
    <citation type="journal article" date="2024" name="Int. J. Syst. Evol. Microbiol.">
        <title>Paenibacillus hexagrammi sp. nov., a novel bacterium isolated from the gut content of Hexagrammos agrammus.</title>
        <authorList>
            <person name="Jung H.K."/>
            <person name="Kim D.G."/>
            <person name="Zin H."/>
            <person name="Park J."/>
            <person name="Jung H."/>
            <person name="Kim Y.O."/>
            <person name="Kong H.J."/>
            <person name="Kim J.W."/>
            <person name="Kim Y.S."/>
        </authorList>
    </citation>
    <scope>NUCLEOTIDE SEQUENCE [LARGE SCALE GENOMIC DNA]</scope>
    <source>
        <strain evidence="2 3">YPD9-1</strain>
    </source>
</reference>
<dbReference type="SUPFAM" id="SSF53328">
    <property type="entry name" value="Formyltransferase"/>
    <property type="match status" value="1"/>
</dbReference>
<accession>A0ABY3SIK2</accession>
<organism evidence="2 3">
    <name type="scientific">Paenibacillus hexagrammi</name>
    <dbReference type="NCBI Taxonomy" id="2908839"/>
    <lineage>
        <taxon>Bacteria</taxon>
        <taxon>Bacillati</taxon>
        <taxon>Bacillota</taxon>
        <taxon>Bacilli</taxon>
        <taxon>Bacillales</taxon>
        <taxon>Paenibacillaceae</taxon>
        <taxon>Paenibacillus</taxon>
    </lineage>
</organism>
<dbReference type="Pfam" id="PF00551">
    <property type="entry name" value="Formyl_trans_N"/>
    <property type="match status" value="1"/>
</dbReference>
<dbReference type="RefSeq" id="WP_235119548.1">
    <property type="nucleotide sequence ID" value="NZ_CP090978.1"/>
</dbReference>
<protein>
    <recommendedName>
        <fullName evidence="1">Formyl transferase N-terminal domain-containing protein</fullName>
    </recommendedName>
</protein>
<gene>
    <name evidence="2" type="ORF">L0M14_27365</name>
</gene>
<dbReference type="InterPro" id="IPR002376">
    <property type="entry name" value="Formyl_transf_N"/>
</dbReference>
<dbReference type="EMBL" id="CP090978">
    <property type="protein sequence ID" value="UJF33210.1"/>
    <property type="molecule type" value="Genomic_DNA"/>
</dbReference>
<sequence>MLNDVAFLCAPSHRSKAYLQLMCRHEVQPSFCLIMTPDPERLLSEEREYVDGSVEPDYFQAEEPLLFTLKQHGIPYDFCAIDNVNDELLLPRLSLLQQHYVVYSGYGGQILKAPVLEAGKKFIHIHSGIVPRYRGSTTVYYSLLEESNCGASAIFFDQQIDTGPLIATKTFEIPENAPDMDYIFDPYIRAQLLSEVLMHYKEYGFFPTKEQEGAEEIYFIIHPILKHIAVLSEIEPKRGL</sequence>
<dbReference type="Gene3D" id="3.40.50.170">
    <property type="entry name" value="Formyl transferase, N-terminal domain"/>
    <property type="match status" value="1"/>
</dbReference>
<evidence type="ECO:0000259" key="1">
    <source>
        <dbReference type="Pfam" id="PF00551"/>
    </source>
</evidence>
<evidence type="ECO:0000313" key="3">
    <source>
        <dbReference type="Proteomes" id="UP001649230"/>
    </source>
</evidence>